<evidence type="ECO:0000313" key="1">
    <source>
        <dbReference type="EMBL" id="CBK69723.1"/>
    </source>
</evidence>
<proteinExistence type="predicted"/>
<dbReference type="EMBL" id="FP929033">
    <property type="protein sequence ID" value="CBK69723.1"/>
    <property type="molecule type" value="Genomic_DNA"/>
</dbReference>
<dbReference type="Proteomes" id="UP000008795">
    <property type="component" value="Chromosome"/>
</dbReference>
<dbReference type="KEGG" id="bxy:BXY_48800"/>
<evidence type="ECO:0000313" key="2">
    <source>
        <dbReference type="Proteomes" id="UP000008795"/>
    </source>
</evidence>
<dbReference type="HOGENOM" id="CLU_3247736_0_0_10"/>
<gene>
    <name evidence="1" type="ORF">BXY_48800</name>
</gene>
<reference evidence="1 2" key="2">
    <citation type="submission" date="2010-03" db="EMBL/GenBank/DDBJ databases">
        <authorList>
            <person name="Pajon A."/>
        </authorList>
    </citation>
    <scope>NUCLEOTIDE SEQUENCE [LARGE SCALE GENOMIC DNA]</scope>
    <source>
        <strain evidence="1 2">XB1A</strain>
    </source>
</reference>
<accession>D6D6M0</accession>
<protein>
    <submittedName>
        <fullName evidence="1">Uncharacterized protein</fullName>
    </submittedName>
</protein>
<name>D6D6M0_9BACE</name>
<reference evidence="1 2" key="1">
    <citation type="submission" date="2010-03" db="EMBL/GenBank/DDBJ databases">
        <title>The genome sequence of Bacteriodes xylanisolvens XB1A.</title>
        <authorList>
            <consortium name="metaHIT consortium -- http://www.metahit.eu/"/>
            <person name="Pajon A."/>
            <person name="Turner K."/>
            <person name="Parkhill J."/>
            <person name="Bernalier A."/>
        </authorList>
    </citation>
    <scope>NUCLEOTIDE SEQUENCE [LARGE SCALE GENOMIC DNA]</scope>
    <source>
        <strain evidence="1 2">XB1A</strain>
    </source>
</reference>
<sequence length="42" mass="4763">MLPFFFFFSTFSIIHTALAVCIPKKTQSTSVFLFLAFILASE</sequence>
<organism evidence="1 2">
    <name type="scientific">Bacteroides xylanisolvens XB1A</name>
    <dbReference type="NCBI Taxonomy" id="657309"/>
    <lineage>
        <taxon>Bacteria</taxon>
        <taxon>Pseudomonadati</taxon>
        <taxon>Bacteroidota</taxon>
        <taxon>Bacteroidia</taxon>
        <taxon>Bacteroidales</taxon>
        <taxon>Bacteroidaceae</taxon>
        <taxon>Bacteroides</taxon>
    </lineage>
</organism>
<dbReference type="PATRIC" id="fig|657309.4.peg.3879"/>
<dbReference type="AlphaFoldDB" id="D6D6M0"/>